<dbReference type="AlphaFoldDB" id="A0A8T4ISQ7"/>
<comment type="caution">
    <text evidence="2">The sequence shown here is derived from an EMBL/GenBank/DDBJ whole genome shotgun (WGS) entry which is preliminary data.</text>
</comment>
<name>A0A8T4ISQ7_9ACTN</name>
<organism evidence="2 3">
    <name type="scientific">Streptomyces daliensis</name>
    <dbReference type="NCBI Taxonomy" id="299421"/>
    <lineage>
        <taxon>Bacteria</taxon>
        <taxon>Bacillati</taxon>
        <taxon>Actinomycetota</taxon>
        <taxon>Actinomycetes</taxon>
        <taxon>Kitasatosporales</taxon>
        <taxon>Streptomycetaceae</taxon>
        <taxon>Streptomyces</taxon>
    </lineage>
</organism>
<dbReference type="EMBL" id="JAGSMN010000475">
    <property type="protein sequence ID" value="MBR7675391.1"/>
    <property type="molecule type" value="Genomic_DNA"/>
</dbReference>
<evidence type="ECO:0000256" key="1">
    <source>
        <dbReference type="SAM" id="MobiDB-lite"/>
    </source>
</evidence>
<feature type="region of interest" description="Disordered" evidence="1">
    <location>
        <begin position="1"/>
        <end position="21"/>
    </location>
</feature>
<feature type="non-terminal residue" evidence="2">
    <location>
        <position position="1"/>
    </location>
</feature>
<keyword evidence="3" id="KW-1185">Reference proteome</keyword>
<sequence>PVTPVPARRAQEGKPAMHGPHHHLVRPALRALGHQAWLAEVSYTFWYDLCLLRTRIEALGRDAPTAAPHLRRAGHALTRARLAMAVRWGHGAVRELERCRRELLCATRKLPVRTPVGVQIAGHLEGLPHIWSYAAGFPAPPLAGDRP</sequence>
<accession>A0A8T4ISQ7</accession>
<evidence type="ECO:0000313" key="3">
    <source>
        <dbReference type="Proteomes" id="UP000675554"/>
    </source>
</evidence>
<proteinExistence type="predicted"/>
<protein>
    <submittedName>
        <fullName evidence="2">Uncharacterized protein</fullName>
    </submittedName>
</protein>
<evidence type="ECO:0000313" key="2">
    <source>
        <dbReference type="EMBL" id="MBR7675391.1"/>
    </source>
</evidence>
<gene>
    <name evidence="2" type="ORF">KDA82_20690</name>
</gene>
<dbReference type="Proteomes" id="UP000675554">
    <property type="component" value="Unassembled WGS sequence"/>
</dbReference>
<reference evidence="2" key="1">
    <citation type="submission" date="2021-04" db="EMBL/GenBank/DDBJ databases">
        <title>Sequencing of actinobacteria type strains.</title>
        <authorList>
            <person name="Nguyen G.-S."/>
            <person name="Wentzel A."/>
        </authorList>
    </citation>
    <scope>NUCLEOTIDE SEQUENCE</scope>
    <source>
        <strain evidence="2">DSM 42095</strain>
    </source>
</reference>